<dbReference type="EMBL" id="CP003630">
    <property type="protein sequence ID" value="AFZ20504.1"/>
    <property type="molecule type" value="Genomic_DNA"/>
</dbReference>
<dbReference type="CDD" id="cd00130">
    <property type="entry name" value="PAS"/>
    <property type="match status" value="4"/>
</dbReference>
<dbReference type="SUPFAM" id="SSF55785">
    <property type="entry name" value="PYP-like sensor domain (PAS domain)"/>
    <property type="match status" value="5"/>
</dbReference>
<feature type="domain" description="PAS" evidence="4">
    <location>
        <begin position="335"/>
        <end position="405"/>
    </location>
</feature>
<dbReference type="PROSITE" id="PS50112">
    <property type="entry name" value="PAS"/>
    <property type="match status" value="4"/>
</dbReference>
<dbReference type="InterPro" id="IPR000014">
    <property type="entry name" value="PAS"/>
</dbReference>
<protein>
    <submittedName>
        <fullName evidence="6">PAS domain S-box</fullName>
    </submittedName>
</protein>
<dbReference type="AlphaFoldDB" id="K9WL46"/>
<dbReference type="STRING" id="1173027.Mic7113_4836"/>
<feature type="domain" description="Histidine kinase" evidence="3">
    <location>
        <begin position="722"/>
        <end position="917"/>
    </location>
</feature>
<evidence type="ECO:0000313" key="7">
    <source>
        <dbReference type="Proteomes" id="UP000010471"/>
    </source>
</evidence>
<feature type="coiled-coil region" evidence="2">
    <location>
        <begin position="1"/>
        <end position="35"/>
    </location>
</feature>
<dbReference type="Pfam" id="PF07568">
    <property type="entry name" value="HisKA_2"/>
    <property type="match status" value="1"/>
</dbReference>
<dbReference type="eggNOG" id="COG3920">
    <property type="taxonomic scope" value="Bacteria"/>
</dbReference>
<gene>
    <name evidence="6" type="ORF">Mic7113_4836</name>
</gene>
<dbReference type="RefSeq" id="WP_015184639.1">
    <property type="nucleotide sequence ID" value="NC_019738.1"/>
</dbReference>
<dbReference type="PROSITE" id="PS50109">
    <property type="entry name" value="HIS_KIN"/>
    <property type="match status" value="1"/>
</dbReference>
<dbReference type="Proteomes" id="UP000010471">
    <property type="component" value="Chromosome"/>
</dbReference>
<dbReference type="InterPro" id="IPR001610">
    <property type="entry name" value="PAC"/>
</dbReference>
<reference evidence="6 7" key="1">
    <citation type="submission" date="2012-06" db="EMBL/GenBank/DDBJ databases">
        <title>Finished chromosome of genome of Microcoleus sp. PCC 7113.</title>
        <authorList>
            <consortium name="US DOE Joint Genome Institute"/>
            <person name="Gugger M."/>
            <person name="Coursin T."/>
            <person name="Rippka R."/>
            <person name="Tandeau De Marsac N."/>
            <person name="Huntemann M."/>
            <person name="Wei C.-L."/>
            <person name="Han J."/>
            <person name="Detter J.C."/>
            <person name="Han C."/>
            <person name="Tapia R."/>
            <person name="Chen A."/>
            <person name="Kyrpides N."/>
            <person name="Mavromatis K."/>
            <person name="Markowitz V."/>
            <person name="Szeto E."/>
            <person name="Ivanova N."/>
            <person name="Pagani I."/>
            <person name="Pati A."/>
            <person name="Goodwin L."/>
            <person name="Nordberg H.P."/>
            <person name="Cantor M.N."/>
            <person name="Hua S.X."/>
            <person name="Woyke T."/>
            <person name="Kerfeld C.A."/>
        </authorList>
    </citation>
    <scope>NUCLEOTIDE SEQUENCE [LARGE SCALE GENOMIC DNA]</scope>
    <source>
        <strain evidence="6 7">PCC 7113</strain>
    </source>
</reference>
<dbReference type="InterPro" id="IPR005467">
    <property type="entry name" value="His_kinase_dom"/>
</dbReference>
<dbReference type="NCBIfam" id="TIGR00229">
    <property type="entry name" value="sensory_box"/>
    <property type="match status" value="5"/>
</dbReference>
<evidence type="ECO:0000259" key="3">
    <source>
        <dbReference type="PROSITE" id="PS50109"/>
    </source>
</evidence>
<feature type="domain" description="PAC" evidence="5">
    <location>
        <begin position="660"/>
        <end position="711"/>
    </location>
</feature>
<feature type="domain" description="PAC" evidence="5">
    <location>
        <begin position="535"/>
        <end position="586"/>
    </location>
</feature>
<feature type="coiled-coil region" evidence="2">
    <location>
        <begin position="182"/>
        <end position="209"/>
    </location>
</feature>
<dbReference type="GO" id="GO:0016301">
    <property type="term" value="F:kinase activity"/>
    <property type="evidence" value="ECO:0007669"/>
    <property type="project" value="UniProtKB-KW"/>
</dbReference>
<evidence type="ECO:0000259" key="5">
    <source>
        <dbReference type="PROSITE" id="PS50113"/>
    </source>
</evidence>
<evidence type="ECO:0000256" key="2">
    <source>
        <dbReference type="SAM" id="Coils"/>
    </source>
</evidence>
<dbReference type="eggNOG" id="COG2202">
    <property type="taxonomic scope" value="Bacteria"/>
</dbReference>
<feature type="domain" description="PAS" evidence="4">
    <location>
        <begin position="462"/>
        <end position="532"/>
    </location>
</feature>
<accession>K9WL46</accession>
<dbReference type="OrthoDB" id="9758522at2"/>
<keyword evidence="7" id="KW-1185">Reference proteome</keyword>
<proteinExistence type="predicted"/>
<dbReference type="InterPro" id="IPR011495">
    <property type="entry name" value="Sig_transdc_His_kin_sub2_dim/P"/>
</dbReference>
<dbReference type="PATRIC" id="fig|1173027.3.peg.5363"/>
<dbReference type="PROSITE" id="PS50113">
    <property type="entry name" value="PAC"/>
    <property type="match status" value="3"/>
</dbReference>
<sequence>MANQEKSRAELEQDVQELRERLEVAEETLRAITQGEVDALVVCGAQGEQIFTLQSADYPYRRFVEEMKEGAATVNAEGMILYCNNRLTSWLKHPLEKIIGSDLQQYILPQDQLILQTLFQQAQAGVGKGKLSLRATDGTEIPVQVSISTLTMNDVKISGLIVTDLTEQKRNEKIITAQTVQLIRANTQLQQELQERQKVEEALQENQSVLNAIIEGTTDIIAALDLDYKYIAFNSAAKAEMLNIFGREIEIGTNLIEALAHLPEEQAKVAQIWSRALAGEEFTIIQEFGDTVRERNYYEITFSSIRDKNGQRIGASHIAKNISDRLAIEQVLRESEERFRNAFDYAPIGKALVALDGRFLKVNRSLCEITGYSEQELLATTFQALTHPNDLDIDLDYANQLLSGEIRSYQMEKRYFHKQGHIVWILLSGCLVRDHQGQPLYFIAQIQDITERKRSEEALQESEAKLKAILDNVPGFVYLKDLQGRHLMVNRYCLEAFHITPEQLVGKTNAEFFPPELAQRIEENDREVLQTGMPCQYEEEVLLDDGIHTQYSVKFPLLDASGEPYAICGISTDISDRKFAEKELELQAVITRNMAEGICLVRADNGVIVYANPKFERMFGYNPGELNGKHVSIVNYADESMGAEEVNQAIRREVLQHGEATYEVHNVKKDGTPFWCRATTSIFDHPEYGTVLVAVHQDITEHKQAADLIKASLKEKEVLLKEIHHRVKNNLQIVTSLLQMQARRTKEPQAVEVLRDSKNRIASIALVHEKLYRSEDLANIDFGQYIPDLTTHLFDTYNVSSNTVSLNINVENILLQIDTAIPCGLIINELVSNSLKYAFPANRKGEIQIEFYSNKIDENLTLIVRDNGMGIPKEFDIETAHSLGLTLVQGLVEQLEGTIELDRHQGTEFKITFPGNKI</sequence>
<dbReference type="PANTHER" id="PTHR43065:SF23">
    <property type="entry name" value="SENSOR HISTIDINE KINASE PDTAS"/>
    <property type="match status" value="1"/>
</dbReference>
<dbReference type="Gene3D" id="3.30.565.10">
    <property type="entry name" value="Histidine kinase-like ATPase, C-terminal domain"/>
    <property type="match status" value="1"/>
</dbReference>
<keyword evidence="1" id="KW-0418">Kinase</keyword>
<dbReference type="InterPro" id="IPR000700">
    <property type="entry name" value="PAS-assoc_C"/>
</dbReference>
<organism evidence="6 7">
    <name type="scientific">Allocoleopsis franciscana PCC 7113</name>
    <dbReference type="NCBI Taxonomy" id="1173027"/>
    <lineage>
        <taxon>Bacteria</taxon>
        <taxon>Bacillati</taxon>
        <taxon>Cyanobacteriota</taxon>
        <taxon>Cyanophyceae</taxon>
        <taxon>Coleofasciculales</taxon>
        <taxon>Coleofasciculaceae</taxon>
        <taxon>Allocoleopsis</taxon>
        <taxon>Allocoleopsis franciscana</taxon>
    </lineage>
</organism>
<dbReference type="SMART" id="SM00387">
    <property type="entry name" value="HATPase_c"/>
    <property type="match status" value="1"/>
</dbReference>
<evidence type="ECO:0000256" key="1">
    <source>
        <dbReference type="ARBA" id="ARBA00022777"/>
    </source>
</evidence>
<evidence type="ECO:0000313" key="6">
    <source>
        <dbReference type="EMBL" id="AFZ20504.1"/>
    </source>
</evidence>
<keyword evidence="2" id="KW-0175">Coiled coil</keyword>
<dbReference type="PANTHER" id="PTHR43065">
    <property type="entry name" value="SENSOR HISTIDINE KINASE"/>
    <property type="match status" value="1"/>
</dbReference>
<dbReference type="SMART" id="SM00091">
    <property type="entry name" value="PAS"/>
    <property type="match status" value="5"/>
</dbReference>
<dbReference type="Pfam" id="PF02518">
    <property type="entry name" value="HATPase_c"/>
    <property type="match status" value="1"/>
</dbReference>
<dbReference type="SUPFAM" id="SSF55874">
    <property type="entry name" value="ATPase domain of HSP90 chaperone/DNA topoisomerase II/histidine kinase"/>
    <property type="match status" value="1"/>
</dbReference>
<dbReference type="Gene3D" id="3.30.450.20">
    <property type="entry name" value="PAS domain"/>
    <property type="match status" value="5"/>
</dbReference>
<evidence type="ECO:0000259" key="4">
    <source>
        <dbReference type="PROSITE" id="PS50112"/>
    </source>
</evidence>
<keyword evidence="1" id="KW-0808">Transferase</keyword>
<dbReference type="Pfam" id="PF08448">
    <property type="entry name" value="PAS_4"/>
    <property type="match status" value="2"/>
</dbReference>
<dbReference type="Pfam" id="PF08447">
    <property type="entry name" value="PAS_3"/>
    <property type="match status" value="1"/>
</dbReference>
<dbReference type="InterPro" id="IPR013656">
    <property type="entry name" value="PAS_4"/>
</dbReference>
<feature type="domain" description="PAS" evidence="4">
    <location>
        <begin position="582"/>
        <end position="653"/>
    </location>
</feature>
<dbReference type="InterPro" id="IPR036890">
    <property type="entry name" value="HATPase_C_sf"/>
</dbReference>
<feature type="domain" description="PAC" evidence="5">
    <location>
        <begin position="409"/>
        <end position="461"/>
    </location>
</feature>
<name>K9WL46_9CYAN</name>
<dbReference type="HOGENOM" id="CLU_000445_114_57_3"/>
<dbReference type="KEGG" id="mic:Mic7113_4836"/>
<dbReference type="Pfam" id="PF13426">
    <property type="entry name" value="PAS_9"/>
    <property type="match status" value="2"/>
</dbReference>
<dbReference type="InterPro" id="IPR003594">
    <property type="entry name" value="HATPase_dom"/>
</dbReference>
<dbReference type="SMART" id="SM00086">
    <property type="entry name" value="PAC"/>
    <property type="match status" value="4"/>
</dbReference>
<dbReference type="InterPro" id="IPR013655">
    <property type="entry name" value="PAS_fold_3"/>
</dbReference>
<feature type="domain" description="PAS" evidence="4">
    <location>
        <begin position="56"/>
        <end position="126"/>
    </location>
</feature>
<dbReference type="InterPro" id="IPR035965">
    <property type="entry name" value="PAS-like_dom_sf"/>
</dbReference>